<accession>A0A8X8YBZ1</accession>
<dbReference type="InterPro" id="IPR013320">
    <property type="entry name" value="ConA-like_dom_sf"/>
</dbReference>
<comment type="caution">
    <text evidence="4">The sequence shown here is derived from an EMBL/GenBank/DDBJ whole genome shotgun (WGS) entry which is preliminary data.</text>
</comment>
<dbReference type="PROSITE" id="PS01034">
    <property type="entry name" value="GH16_1"/>
    <property type="match status" value="1"/>
</dbReference>
<dbReference type="GO" id="GO:0005975">
    <property type="term" value="P:carbohydrate metabolic process"/>
    <property type="evidence" value="ECO:0007669"/>
    <property type="project" value="InterPro"/>
</dbReference>
<dbReference type="EMBL" id="PNBA02000004">
    <property type="protein sequence ID" value="KAG6427837.1"/>
    <property type="molecule type" value="Genomic_DNA"/>
</dbReference>
<organism evidence="4">
    <name type="scientific">Salvia splendens</name>
    <name type="common">Scarlet sage</name>
    <dbReference type="NCBI Taxonomy" id="180675"/>
    <lineage>
        <taxon>Eukaryota</taxon>
        <taxon>Viridiplantae</taxon>
        <taxon>Streptophyta</taxon>
        <taxon>Embryophyta</taxon>
        <taxon>Tracheophyta</taxon>
        <taxon>Spermatophyta</taxon>
        <taxon>Magnoliopsida</taxon>
        <taxon>eudicotyledons</taxon>
        <taxon>Gunneridae</taxon>
        <taxon>Pentapetalae</taxon>
        <taxon>asterids</taxon>
        <taxon>lamiids</taxon>
        <taxon>Lamiales</taxon>
        <taxon>Lamiaceae</taxon>
        <taxon>Nepetoideae</taxon>
        <taxon>Mentheae</taxon>
        <taxon>Salviinae</taxon>
        <taxon>Salvia</taxon>
        <taxon>Salvia subgen. Calosphace</taxon>
        <taxon>core Calosphace</taxon>
    </lineage>
</organism>
<dbReference type="InterPro" id="IPR044791">
    <property type="entry name" value="Beta-glucanase/XTH"/>
</dbReference>
<evidence type="ECO:0000259" key="3">
    <source>
        <dbReference type="PROSITE" id="PS51762"/>
    </source>
</evidence>
<feature type="domain" description="GH16" evidence="3">
    <location>
        <begin position="1"/>
        <end position="200"/>
    </location>
</feature>
<keyword evidence="5" id="KW-1185">Reference proteome</keyword>
<dbReference type="PROSITE" id="PS51762">
    <property type="entry name" value="GH16_2"/>
    <property type="match status" value="1"/>
</dbReference>
<dbReference type="SUPFAM" id="SSF49899">
    <property type="entry name" value="Concanavalin A-like lectins/glucanases"/>
    <property type="match status" value="1"/>
</dbReference>
<dbReference type="InterPro" id="IPR008263">
    <property type="entry name" value="GH16_AS"/>
</dbReference>
<dbReference type="GO" id="GO:0004553">
    <property type="term" value="F:hydrolase activity, hydrolyzing O-glycosyl compounds"/>
    <property type="evidence" value="ECO:0007669"/>
    <property type="project" value="InterPro"/>
</dbReference>
<reference evidence="4" key="2">
    <citation type="submission" date="2020-08" db="EMBL/GenBank/DDBJ databases">
        <title>Plant Genome Project.</title>
        <authorList>
            <person name="Zhang R.-G."/>
        </authorList>
    </citation>
    <scope>NUCLEOTIDE SEQUENCE</scope>
    <source>
        <strain evidence="4">Huo1</strain>
        <tissue evidence="4">Leaf</tissue>
    </source>
</reference>
<keyword evidence="1" id="KW-0378">Hydrolase</keyword>
<name>A0A8X8YBZ1_SALSN</name>
<dbReference type="AlphaFoldDB" id="A0A8X8YBZ1"/>
<keyword evidence="2" id="KW-0326">Glycosidase</keyword>
<dbReference type="Pfam" id="PF00722">
    <property type="entry name" value="Glyco_hydro_16"/>
    <property type="match status" value="1"/>
</dbReference>
<evidence type="ECO:0000256" key="2">
    <source>
        <dbReference type="ARBA" id="ARBA00023295"/>
    </source>
</evidence>
<dbReference type="InterPro" id="IPR000757">
    <property type="entry name" value="Beta-glucanase-like"/>
</dbReference>
<sequence length="217" mass="24764">MLPPRQIRLLRDDENVSDEVVGAGCILGSGKGVEPAPRLLLRLADLRHPLPQSCCRTSLWIGAFFGDGGDEMMGEQRQYLSSDGPYHDEIDFEFLGNLSGNPYTVHTNIYTQGKGEREQQFRLWFDPTADFHTYSILWTPETIVLSVNEMPVREFKSGVPFPKEQAMRVYSSIWNGDERGAGEDGLEFTAAYRGYKAEEVWREGMLDQYSEDKLRWV</sequence>
<dbReference type="PANTHER" id="PTHR31062">
    <property type="entry name" value="XYLOGLUCAN ENDOTRANSGLUCOSYLASE/HYDROLASE PROTEIN 8-RELATED"/>
    <property type="match status" value="1"/>
</dbReference>
<gene>
    <name evidence="4" type="ORF">SASPL_112084</name>
</gene>
<dbReference type="Proteomes" id="UP000298416">
    <property type="component" value="Unassembled WGS sequence"/>
</dbReference>
<proteinExistence type="predicted"/>
<evidence type="ECO:0000313" key="4">
    <source>
        <dbReference type="EMBL" id="KAG6427837.1"/>
    </source>
</evidence>
<dbReference type="Gene3D" id="2.60.120.200">
    <property type="match status" value="1"/>
</dbReference>
<evidence type="ECO:0000313" key="5">
    <source>
        <dbReference type="Proteomes" id="UP000298416"/>
    </source>
</evidence>
<evidence type="ECO:0000256" key="1">
    <source>
        <dbReference type="ARBA" id="ARBA00022801"/>
    </source>
</evidence>
<reference evidence="4" key="1">
    <citation type="submission" date="2018-01" db="EMBL/GenBank/DDBJ databases">
        <authorList>
            <person name="Mao J.F."/>
        </authorList>
    </citation>
    <scope>NUCLEOTIDE SEQUENCE</scope>
    <source>
        <strain evidence="4">Huo1</strain>
        <tissue evidence="4">Leaf</tissue>
    </source>
</reference>
<protein>
    <recommendedName>
        <fullName evidence="3">GH16 domain-containing protein</fullName>
    </recommendedName>
</protein>